<dbReference type="PROSITE" id="PS52004">
    <property type="entry name" value="KS3_2"/>
    <property type="match status" value="1"/>
</dbReference>
<dbReference type="RefSeq" id="WP_073287634.1">
    <property type="nucleotide sequence ID" value="NZ_FRCP01000011.1"/>
</dbReference>
<dbReference type="InterPro" id="IPR050091">
    <property type="entry name" value="PKS_NRPS_Biosynth_Enz"/>
</dbReference>
<dbReference type="OrthoDB" id="1983847at2"/>
<dbReference type="PANTHER" id="PTHR43775:SF37">
    <property type="entry name" value="SI:DKEY-61P9.11"/>
    <property type="match status" value="1"/>
</dbReference>
<organism evidence="5 6">
    <name type="scientific">Anaerosporobacter mobilis DSM 15930</name>
    <dbReference type="NCBI Taxonomy" id="1120996"/>
    <lineage>
        <taxon>Bacteria</taxon>
        <taxon>Bacillati</taxon>
        <taxon>Bacillota</taxon>
        <taxon>Clostridia</taxon>
        <taxon>Lachnospirales</taxon>
        <taxon>Lachnospiraceae</taxon>
        <taxon>Anaerosporobacter</taxon>
    </lineage>
</organism>
<protein>
    <submittedName>
        <fullName evidence="5">Beta-ketoacyl synthase, C-terminal domain</fullName>
    </submittedName>
</protein>
<dbReference type="GO" id="GO:0006633">
    <property type="term" value="P:fatty acid biosynthetic process"/>
    <property type="evidence" value="ECO:0007669"/>
    <property type="project" value="TreeGrafter"/>
</dbReference>
<evidence type="ECO:0000313" key="5">
    <source>
        <dbReference type="EMBL" id="SHM51550.1"/>
    </source>
</evidence>
<dbReference type="InterPro" id="IPR016039">
    <property type="entry name" value="Thiolase-like"/>
</dbReference>
<evidence type="ECO:0000256" key="1">
    <source>
        <dbReference type="ARBA" id="ARBA00022450"/>
    </source>
</evidence>
<name>A0A1M7JEN1_9FIRM</name>
<dbReference type="EMBL" id="FRCP01000011">
    <property type="protein sequence ID" value="SHM51550.1"/>
    <property type="molecule type" value="Genomic_DNA"/>
</dbReference>
<dbReference type="Gene3D" id="1.10.1240.100">
    <property type="match status" value="1"/>
</dbReference>
<dbReference type="InterPro" id="IPR020841">
    <property type="entry name" value="PKS_Beta-ketoAc_synthase_dom"/>
</dbReference>
<keyword evidence="6" id="KW-1185">Reference proteome</keyword>
<accession>A0A1M7JEN1</accession>
<dbReference type="Pfam" id="PF02801">
    <property type="entry name" value="Ketoacyl-synt_C"/>
    <property type="match status" value="1"/>
</dbReference>
<dbReference type="STRING" id="1120996.SAMN02746066_02231"/>
<feature type="domain" description="Ketosynthase family 3 (KS3)" evidence="4">
    <location>
        <begin position="39"/>
        <end position="469"/>
    </location>
</feature>
<sequence>MIDEKELSKYILNEYKNGNIKKDIALELVKKVNYKDSKETDVAVIGMGCRFRKEDDYNLYWNGLENKKTWIDRCKLDRVYSFEKVLPEHCLDDIATHSKGSFIDNLFDFDYELFGLTKEEAKGMAPGQRIMLETAYRALEDAGYLGERLVQNKTGVYIGNNFLSELIVSHPALIMHNGIGGNEELYFNWSSGLATRISRQFNLRGPSYVLDLSCASSSMAILNGYQSLLDKKCDMVLIGGINVSYKPCIRVPGTDLIHEHENDIIQKPYDDNPGGSYLGEGAGALLLKPLRKALEDGDNIHAILKGGSIMNTGSEVGFLSSSAVSIKNMITDLFKKLDVNVESIGYIEGEGYAQRIEEIIQTSGINEAFKSLTNKKQFCAIGSMSPNVGYTQAAIGVLGAIKGILSMKNNIIPPIYHFMKPNTMFNFANSAFYINDIKKQWDRLENEKHSFAAYSFAYGGNNAFTVYEEAPVRDTKQFPQKEYLFVLTAKSQVAFKSNLNKFIEFLSGEVKSSLLDICYTAAVGRELYSEIRLAIVTSNIDELKNKLIEFAKNGTVTNSVYYGETNKKIENSKKSTVHIIDDQDRLASIASQFVQGEKYKFGNLYSESNARICPLPNYQFDRKRCCIFDDFTKNEKLMS</sequence>
<reference evidence="5 6" key="1">
    <citation type="submission" date="2016-11" db="EMBL/GenBank/DDBJ databases">
        <authorList>
            <person name="Jaros S."/>
            <person name="Januszkiewicz K."/>
            <person name="Wedrychowicz H."/>
        </authorList>
    </citation>
    <scope>NUCLEOTIDE SEQUENCE [LARGE SCALE GENOMIC DNA]</scope>
    <source>
        <strain evidence="5 6">DSM 15930</strain>
    </source>
</reference>
<evidence type="ECO:0000256" key="2">
    <source>
        <dbReference type="ARBA" id="ARBA00022553"/>
    </source>
</evidence>
<evidence type="ECO:0000256" key="3">
    <source>
        <dbReference type="RuleBase" id="RU003694"/>
    </source>
</evidence>
<proteinExistence type="inferred from homology"/>
<keyword evidence="1" id="KW-0596">Phosphopantetheine</keyword>
<dbReference type="Gene3D" id="3.40.47.10">
    <property type="match status" value="1"/>
</dbReference>
<dbReference type="Proteomes" id="UP000184038">
    <property type="component" value="Unassembled WGS sequence"/>
</dbReference>
<keyword evidence="2" id="KW-0597">Phosphoprotein</keyword>
<dbReference type="CDD" id="cd00833">
    <property type="entry name" value="PKS"/>
    <property type="match status" value="1"/>
</dbReference>
<evidence type="ECO:0000259" key="4">
    <source>
        <dbReference type="PROSITE" id="PS52004"/>
    </source>
</evidence>
<dbReference type="SMART" id="SM00825">
    <property type="entry name" value="PKS_KS"/>
    <property type="match status" value="1"/>
</dbReference>
<dbReference type="AlphaFoldDB" id="A0A1M7JEN1"/>
<evidence type="ECO:0000313" key="6">
    <source>
        <dbReference type="Proteomes" id="UP000184038"/>
    </source>
</evidence>
<dbReference type="Pfam" id="PF22621">
    <property type="entry name" value="CurL-like_PKS_C"/>
    <property type="match status" value="1"/>
</dbReference>
<comment type="similarity">
    <text evidence="3">Belongs to the thiolase-like superfamily. Beta-ketoacyl-ACP synthases family.</text>
</comment>
<dbReference type="Pfam" id="PF00109">
    <property type="entry name" value="ketoacyl-synt"/>
    <property type="match status" value="1"/>
</dbReference>
<dbReference type="PANTHER" id="PTHR43775">
    <property type="entry name" value="FATTY ACID SYNTHASE"/>
    <property type="match status" value="1"/>
</dbReference>
<dbReference type="GO" id="GO:0004312">
    <property type="term" value="F:fatty acid synthase activity"/>
    <property type="evidence" value="ECO:0007669"/>
    <property type="project" value="TreeGrafter"/>
</dbReference>
<keyword evidence="3" id="KW-0808">Transferase</keyword>
<dbReference type="SUPFAM" id="SSF53901">
    <property type="entry name" value="Thiolase-like"/>
    <property type="match status" value="1"/>
</dbReference>
<dbReference type="InterPro" id="IPR014031">
    <property type="entry name" value="Ketoacyl_synth_C"/>
</dbReference>
<gene>
    <name evidence="5" type="ORF">SAMN02746066_02231</name>
</gene>
<dbReference type="InterPro" id="IPR014030">
    <property type="entry name" value="Ketoacyl_synth_N"/>
</dbReference>